<evidence type="ECO:0000256" key="3">
    <source>
        <dbReference type="ARBA" id="ARBA00022691"/>
    </source>
</evidence>
<gene>
    <name evidence="5" type="ORF">CFL01nite_00310</name>
</gene>
<dbReference type="GO" id="GO:0032259">
    <property type="term" value="P:methylation"/>
    <property type="evidence" value="ECO:0007669"/>
    <property type="project" value="UniProtKB-KW"/>
</dbReference>
<keyword evidence="3" id="KW-0949">S-adenosyl-L-methionine</keyword>
<dbReference type="Proteomes" id="UP000315353">
    <property type="component" value="Unassembled WGS sequence"/>
</dbReference>
<dbReference type="InterPro" id="IPR002052">
    <property type="entry name" value="DNA_methylase_N6_adenine_CS"/>
</dbReference>
<name>A0AB73B3T2_CORFL</name>
<dbReference type="InterPro" id="IPR007757">
    <property type="entry name" value="MT-A70-like"/>
</dbReference>
<protein>
    <recommendedName>
        <fullName evidence="7">Methyltransferase</fullName>
    </recommendedName>
</protein>
<dbReference type="PANTHER" id="PTHR12829:SF7">
    <property type="entry name" value="N6-ADENOSINE-METHYLTRANSFERASE CATALYTIC SUBUNIT"/>
    <property type="match status" value="1"/>
</dbReference>
<dbReference type="Pfam" id="PF05063">
    <property type="entry name" value="MT-A70"/>
    <property type="match status" value="1"/>
</dbReference>
<dbReference type="RefSeq" id="WP_141255812.1">
    <property type="nucleotide sequence ID" value="NZ_BJNB01000001.1"/>
</dbReference>
<proteinExistence type="inferred from homology"/>
<evidence type="ECO:0008006" key="7">
    <source>
        <dbReference type="Google" id="ProtNLM"/>
    </source>
</evidence>
<comment type="similarity">
    <text evidence="4">Belongs to the MT-A70-like family.</text>
</comment>
<dbReference type="InterPro" id="IPR029063">
    <property type="entry name" value="SAM-dependent_MTases_sf"/>
</dbReference>
<dbReference type="PANTHER" id="PTHR12829">
    <property type="entry name" value="N6-ADENOSINE-METHYLTRANSFERASE"/>
    <property type="match status" value="1"/>
</dbReference>
<accession>A0AB73B3T2</accession>
<evidence type="ECO:0000313" key="5">
    <source>
        <dbReference type="EMBL" id="GEB96536.1"/>
    </source>
</evidence>
<keyword evidence="1" id="KW-0489">Methyltransferase</keyword>
<dbReference type="SUPFAM" id="SSF53335">
    <property type="entry name" value="S-adenosyl-L-methionine-dependent methyltransferases"/>
    <property type="match status" value="1"/>
</dbReference>
<keyword evidence="2" id="KW-0808">Transferase</keyword>
<reference evidence="5 6" key="1">
    <citation type="submission" date="2019-06" db="EMBL/GenBank/DDBJ databases">
        <title>Whole genome shotgun sequence of Corynebacterium flavescens NBRC 14136.</title>
        <authorList>
            <person name="Hosoyama A."/>
            <person name="Uohara A."/>
            <person name="Ohji S."/>
            <person name="Ichikawa N."/>
        </authorList>
    </citation>
    <scope>NUCLEOTIDE SEQUENCE [LARGE SCALE GENOMIC DNA]</scope>
    <source>
        <strain evidence="5 6">NBRC 14136</strain>
    </source>
</reference>
<dbReference type="EMBL" id="BJNB01000001">
    <property type="protein sequence ID" value="GEB96536.1"/>
    <property type="molecule type" value="Genomic_DNA"/>
</dbReference>
<dbReference type="Gene3D" id="3.40.50.150">
    <property type="entry name" value="Vaccinia Virus protein VP39"/>
    <property type="match status" value="1"/>
</dbReference>
<dbReference type="PROSITE" id="PS51143">
    <property type="entry name" value="MT_A70"/>
    <property type="match status" value="1"/>
</dbReference>
<evidence type="ECO:0000313" key="6">
    <source>
        <dbReference type="Proteomes" id="UP000315353"/>
    </source>
</evidence>
<dbReference type="GO" id="GO:0008168">
    <property type="term" value="F:methyltransferase activity"/>
    <property type="evidence" value="ECO:0007669"/>
    <property type="project" value="UniProtKB-KW"/>
</dbReference>
<organism evidence="5 6">
    <name type="scientific">Corynebacterium flavescens</name>
    <dbReference type="NCBI Taxonomy" id="28028"/>
    <lineage>
        <taxon>Bacteria</taxon>
        <taxon>Bacillati</taxon>
        <taxon>Actinomycetota</taxon>
        <taxon>Actinomycetes</taxon>
        <taxon>Mycobacteriales</taxon>
        <taxon>Corynebacteriaceae</taxon>
        <taxon>Corynebacterium</taxon>
    </lineage>
</organism>
<dbReference type="AlphaFoldDB" id="A0AB73B3T2"/>
<dbReference type="GO" id="GO:0003676">
    <property type="term" value="F:nucleic acid binding"/>
    <property type="evidence" value="ECO:0007669"/>
    <property type="project" value="InterPro"/>
</dbReference>
<dbReference type="PROSITE" id="PS00092">
    <property type="entry name" value="N6_MTASE"/>
    <property type="match status" value="1"/>
</dbReference>
<comment type="caution">
    <text evidence="5">The sequence shown here is derived from an EMBL/GenBank/DDBJ whole genome shotgun (WGS) entry which is preliminary data.</text>
</comment>
<evidence type="ECO:0000256" key="1">
    <source>
        <dbReference type="ARBA" id="ARBA00022603"/>
    </source>
</evidence>
<evidence type="ECO:0000256" key="4">
    <source>
        <dbReference type="PROSITE-ProRule" id="PRU00489"/>
    </source>
</evidence>
<sequence>MTINTNHQGSAASIPPPTPAAGTYTAIYADPPWVPSQKGKYGASQHYELMTTDRICAMGEGIREIAADNSFCFLWVTNATVPDGLRVLEAWGFRYTSFYFWAKPRFTLGNTFRNAGELLLLGVRGKGTKVAFRSQPNWGFHPLQEHSHKPEEVHHIVERLAGEGRFLELFARREAPSRAHWDVWGNEVDATISLARWGFEVPSDQLEVRSQTGDQS</sequence>
<evidence type="ECO:0000256" key="2">
    <source>
        <dbReference type="ARBA" id="ARBA00022679"/>
    </source>
</evidence>